<evidence type="ECO:0000256" key="5">
    <source>
        <dbReference type="ARBA" id="ARBA00023002"/>
    </source>
</evidence>
<feature type="domain" description="Aldehyde ferredoxin oxidoreductase N-terminal" evidence="9">
    <location>
        <begin position="12"/>
        <end position="235"/>
    </location>
</feature>
<dbReference type="EMBL" id="JAHCVJ010000003">
    <property type="protein sequence ID" value="MBT0664675.1"/>
    <property type="molecule type" value="Genomic_DNA"/>
</dbReference>
<evidence type="ECO:0000256" key="7">
    <source>
        <dbReference type="ARBA" id="ARBA00023014"/>
    </source>
</evidence>
<proteinExistence type="inferred from homology"/>
<accession>A0AAW4L7W9</accession>
<comment type="cofactor">
    <cofactor evidence="8">
        <name>tungstopterin</name>
        <dbReference type="ChEBI" id="CHEBI:30402"/>
    </cofactor>
</comment>
<evidence type="ECO:0000256" key="3">
    <source>
        <dbReference type="ARBA" id="ARBA00022485"/>
    </source>
</evidence>
<keyword evidence="11" id="KW-1185">Reference proteome</keyword>
<evidence type="ECO:0000313" key="11">
    <source>
        <dbReference type="Proteomes" id="UP000811899"/>
    </source>
</evidence>
<evidence type="ECO:0000256" key="1">
    <source>
        <dbReference type="ARBA" id="ARBA00001966"/>
    </source>
</evidence>
<dbReference type="SUPFAM" id="SSF48310">
    <property type="entry name" value="Aldehyde ferredoxin oxidoreductase, C-terminal domains"/>
    <property type="match status" value="1"/>
</dbReference>
<name>A0AAW4L7W9_9BACT</name>
<keyword evidence="3" id="KW-0004">4Fe-4S</keyword>
<organism evidence="10 11">
    <name type="scientific">Geoanaerobacter pelophilus</name>
    <dbReference type="NCBI Taxonomy" id="60036"/>
    <lineage>
        <taxon>Bacteria</taxon>
        <taxon>Pseudomonadati</taxon>
        <taxon>Thermodesulfobacteriota</taxon>
        <taxon>Desulfuromonadia</taxon>
        <taxon>Geobacterales</taxon>
        <taxon>Geobacteraceae</taxon>
        <taxon>Geoanaerobacter</taxon>
    </lineage>
</organism>
<dbReference type="Proteomes" id="UP000811899">
    <property type="component" value="Unassembled WGS sequence"/>
</dbReference>
<evidence type="ECO:0000313" key="10">
    <source>
        <dbReference type="EMBL" id="MBT0664675.1"/>
    </source>
</evidence>
<dbReference type="SMART" id="SM00790">
    <property type="entry name" value="AFOR_N"/>
    <property type="match status" value="1"/>
</dbReference>
<keyword evidence="5" id="KW-0560">Oxidoreductase</keyword>
<evidence type="ECO:0000256" key="4">
    <source>
        <dbReference type="ARBA" id="ARBA00022723"/>
    </source>
</evidence>
<dbReference type="GO" id="GO:0009055">
    <property type="term" value="F:electron transfer activity"/>
    <property type="evidence" value="ECO:0007669"/>
    <property type="project" value="InterPro"/>
</dbReference>
<dbReference type="RefSeq" id="WP_214171429.1">
    <property type="nucleotide sequence ID" value="NZ_JAHCVJ010000003.1"/>
</dbReference>
<dbReference type="GO" id="GO:0051539">
    <property type="term" value="F:4 iron, 4 sulfur cluster binding"/>
    <property type="evidence" value="ECO:0007669"/>
    <property type="project" value="UniProtKB-KW"/>
</dbReference>
<comment type="caution">
    <text evidence="10">The sequence shown here is derived from an EMBL/GenBank/DDBJ whole genome shotgun (WGS) entry which is preliminary data.</text>
</comment>
<dbReference type="InterPro" id="IPR051919">
    <property type="entry name" value="W-dependent_AOR"/>
</dbReference>
<evidence type="ECO:0000256" key="8">
    <source>
        <dbReference type="ARBA" id="ARBA00049934"/>
    </source>
</evidence>
<dbReference type="GO" id="GO:0016625">
    <property type="term" value="F:oxidoreductase activity, acting on the aldehyde or oxo group of donors, iron-sulfur protein as acceptor"/>
    <property type="evidence" value="ECO:0007669"/>
    <property type="project" value="InterPro"/>
</dbReference>
<dbReference type="InterPro" id="IPR013985">
    <property type="entry name" value="Ald_Fedxn_OxRdtase_dom3"/>
</dbReference>
<comment type="cofactor">
    <cofactor evidence="1">
        <name>[4Fe-4S] cluster</name>
        <dbReference type="ChEBI" id="CHEBI:49883"/>
    </cofactor>
</comment>
<dbReference type="Gene3D" id="3.60.9.10">
    <property type="entry name" value="Aldehyde ferredoxin oxidoreductase, N-terminal domain"/>
    <property type="match status" value="1"/>
</dbReference>
<dbReference type="InterPro" id="IPR013983">
    <property type="entry name" value="Ald_Fedxn_OxRdtase_N"/>
</dbReference>
<dbReference type="Pfam" id="PF02730">
    <property type="entry name" value="AFOR_N"/>
    <property type="match status" value="1"/>
</dbReference>
<dbReference type="GO" id="GO:0046872">
    <property type="term" value="F:metal ion binding"/>
    <property type="evidence" value="ECO:0007669"/>
    <property type="project" value="UniProtKB-KW"/>
</dbReference>
<dbReference type="InterPro" id="IPR036021">
    <property type="entry name" value="Tungsten_al_ferr_oxy-like_C"/>
</dbReference>
<dbReference type="InterPro" id="IPR013984">
    <property type="entry name" value="Ald_Fedxn_OxRdtase_dom2"/>
</dbReference>
<dbReference type="Gene3D" id="1.10.599.10">
    <property type="entry name" value="Aldehyde Ferredoxin Oxidoreductase Protein, subunit A, domain 3"/>
    <property type="match status" value="1"/>
</dbReference>
<comment type="similarity">
    <text evidence="2">Belongs to the AOR/FOR family.</text>
</comment>
<keyword evidence="7" id="KW-0411">Iron-sulfur</keyword>
<keyword evidence="6" id="KW-0408">Iron</keyword>
<dbReference type="InterPro" id="IPR001203">
    <property type="entry name" value="OxRdtase_Ald_Fedxn_C"/>
</dbReference>
<gene>
    <name evidence="10" type="ORF">KI809_10230</name>
</gene>
<dbReference type="Gene3D" id="1.10.569.10">
    <property type="entry name" value="Aldehyde Ferredoxin Oxidoreductase Protein, subunit A, domain 2"/>
    <property type="match status" value="1"/>
</dbReference>
<dbReference type="Pfam" id="PF01314">
    <property type="entry name" value="AFOR_C"/>
    <property type="match status" value="1"/>
</dbReference>
<dbReference type="PANTHER" id="PTHR30038:SF7">
    <property type="entry name" value="TUNGSTEN-CONTAINING GLYCERALDEHYDE-3-PHOSPHATE:FERREDOXIN OXIDOREDUCTASE"/>
    <property type="match status" value="1"/>
</dbReference>
<dbReference type="PANTHER" id="PTHR30038">
    <property type="entry name" value="ALDEHYDE FERREDOXIN OXIDOREDUCTASE"/>
    <property type="match status" value="1"/>
</dbReference>
<protein>
    <recommendedName>
        <fullName evidence="9">Aldehyde ferredoxin oxidoreductase N-terminal domain-containing protein</fullName>
    </recommendedName>
</protein>
<evidence type="ECO:0000256" key="2">
    <source>
        <dbReference type="ARBA" id="ARBA00011032"/>
    </source>
</evidence>
<dbReference type="AlphaFoldDB" id="A0AAW4L7W9"/>
<evidence type="ECO:0000256" key="6">
    <source>
        <dbReference type="ARBA" id="ARBA00023004"/>
    </source>
</evidence>
<sequence>MEYTQGTITRGYTNRILEIDLNDSAIAITPLDPQVRDYFIGGRSLGLYLLHRSITLETKATDPANPLILANGPLGGIPQFPGTAKAMAVALSPLTGVPGVSNFGGYFGAFLKYAGFDAIKVTGTAGRDSVIVINGFTHEVTVEDAPADDESFDLEKHIAERFTAAGYDKRNIAFMSTGTGAAHTSYGCINSHYYDVTKPTPTGRGVFRTKQAGRTGIGSVMAAKRVSAIIVLAEYPHGENPYGAADWDKVKQAGARLHKIVKEVDPQQLKMHRKGSVGLITFMSKHEYQSLPVRNFQGGSDPRAVQICGKHYAEHLFEHRGMDGCFPGCNLQCNKGGWVTLVSGTHQGQRVWVDGPEYETAAGFGSNLDVWSAEFIMEANWHCDNYGIDTITTATIMAFLMECFQRGYLTSAETEGLELTWGNEAASFEFIHQLARGKTELTRIAGKGMLELEEWVARKYQERTGTDPRADLALFAMQTKGLPFSFYRTHRSLSMQGSYAAASDIGAHHAAAWLIKADLLGAFPSFQDKAKALMAYPRVRLGNDNLGVCKLPWVDVFNPASAERVGTDIYINPASQEIYADFYNGVLGTDLDWEEIFEQTDRDINLQRVMNVMTYGAATGDYDWIPDRAIGPTEDALYETEADYNDGEVASILVKGIEEVQKMPTPEKRTILMEHRKNELRRLVDVYYDARGWSENGIPAVETLQYLGLWDYLGSETKERLQQLL</sequence>
<dbReference type="InterPro" id="IPR036503">
    <property type="entry name" value="Ald_Fedxn_OxRdtase_N_sf"/>
</dbReference>
<keyword evidence="4" id="KW-0479">Metal-binding</keyword>
<dbReference type="SUPFAM" id="SSF56228">
    <property type="entry name" value="Aldehyde ferredoxin oxidoreductase, N-terminal domain"/>
    <property type="match status" value="1"/>
</dbReference>
<reference evidence="10 11" key="1">
    <citation type="submission" date="2021-05" db="EMBL/GenBank/DDBJ databases">
        <title>The draft genome of Geobacter pelophilus DSM 12255.</title>
        <authorList>
            <person name="Xu Z."/>
            <person name="Masuda Y."/>
            <person name="Itoh H."/>
            <person name="Senoo K."/>
        </authorList>
    </citation>
    <scope>NUCLEOTIDE SEQUENCE [LARGE SCALE GENOMIC DNA]</scope>
    <source>
        <strain evidence="10 11">DSM 12255</strain>
    </source>
</reference>
<evidence type="ECO:0000259" key="9">
    <source>
        <dbReference type="SMART" id="SM00790"/>
    </source>
</evidence>